<dbReference type="EMBL" id="JACHFE010000002">
    <property type="protein sequence ID" value="MBB5320258.1"/>
    <property type="molecule type" value="Genomic_DNA"/>
</dbReference>
<feature type="domain" description="Glycosyltransferase 2-like" evidence="1">
    <location>
        <begin position="6"/>
        <end position="142"/>
    </location>
</feature>
<organism evidence="2 3">
    <name type="scientific">Marinobacter oulmenensis</name>
    <dbReference type="NCBI Taxonomy" id="643747"/>
    <lineage>
        <taxon>Bacteria</taxon>
        <taxon>Pseudomonadati</taxon>
        <taxon>Pseudomonadota</taxon>
        <taxon>Gammaproteobacteria</taxon>
        <taxon>Pseudomonadales</taxon>
        <taxon>Marinobacteraceae</taxon>
        <taxon>Marinobacter</taxon>
    </lineage>
</organism>
<keyword evidence="2" id="KW-0808">Transferase</keyword>
<dbReference type="PANTHER" id="PTHR10859">
    <property type="entry name" value="GLYCOSYL TRANSFERASE"/>
    <property type="match status" value="1"/>
</dbReference>
<dbReference type="GO" id="GO:0016740">
    <property type="term" value="F:transferase activity"/>
    <property type="evidence" value="ECO:0007669"/>
    <property type="project" value="UniProtKB-KW"/>
</dbReference>
<gene>
    <name evidence="2" type="ORF">HNR38_000730</name>
</gene>
<name>A0A840UHH7_9GAMM</name>
<evidence type="ECO:0000313" key="3">
    <source>
        <dbReference type="Proteomes" id="UP000591735"/>
    </source>
</evidence>
<dbReference type="GO" id="GO:0006487">
    <property type="term" value="P:protein N-linked glycosylation"/>
    <property type="evidence" value="ECO:0007669"/>
    <property type="project" value="TreeGrafter"/>
</dbReference>
<dbReference type="InterPro" id="IPR001173">
    <property type="entry name" value="Glyco_trans_2-like"/>
</dbReference>
<dbReference type="PANTHER" id="PTHR10859:SF91">
    <property type="entry name" value="DOLICHYL-PHOSPHATE BETA-GLUCOSYLTRANSFERASE"/>
    <property type="match status" value="1"/>
</dbReference>
<sequence>MKTGFCVVIPVYNHPDTIADTVAEVRSAGFPVILVDDGSEPVCAGVLDRLTEGDEAVHLRRLQVNGGKGRAVKSGLLMARELGFAHALQIDADGQHDPQDIPRLVRLSRQHPDAIISGMPAYDDSVPRVRYYSRYLTHVWVWINTLSLEVRDSMCGFRAYPLQPVCELIGREYLGDRMDFDTEVLVRWVWQGGRVFQFSTRVRYPRDGISHFRGFEDNWLITRMHTRLFFGMLRRLPRLLARRLRRREVSS</sequence>
<dbReference type="InterPro" id="IPR029044">
    <property type="entry name" value="Nucleotide-diphossugar_trans"/>
</dbReference>
<evidence type="ECO:0000259" key="1">
    <source>
        <dbReference type="Pfam" id="PF00535"/>
    </source>
</evidence>
<dbReference type="Pfam" id="PF00535">
    <property type="entry name" value="Glycos_transf_2"/>
    <property type="match status" value="1"/>
</dbReference>
<protein>
    <submittedName>
        <fullName evidence="2">Glycosyltransferase involved in cell wall biosynthesis</fullName>
    </submittedName>
</protein>
<dbReference type="RefSeq" id="WP_183699907.1">
    <property type="nucleotide sequence ID" value="NZ_JACHFE010000002.1"/>
</dbReference>
<comment type="caution">
    <text evidence="2">The sequence shown here is derived from an EMBL/GenBank/DDBJ whole genome shotgun (WGS) entry which is preliminary data.</text>
</comment>
<accession>A0A840UHH7</accession>
<dbReference type="AlphaFoldDB" id="A0A840UHH7"/>
<dbReference type="SUPFAM" id="SSF53448">
    <property type="entry name" value="Nucleotide-diphospho-sugar transferases"/>
    <property type="match status" value="1"/>
</dbReference>
<dbReference type="Proteomes" id="UP000591735">
    <property type="component" value="Unassembled WGS sequence"/>
</dbReference>
<dbReference type="CDD" id="cd04179">
    <property type="entry name" value="DPM_DPG-synthase_like"/>
    <property type="match status" value="1"/>
</dbReference>
<dbReference type="Gene3D" id="3.90.550.10">
    <property type="entry name" value="Spore Coat Polysaccharide Biosynthesis Protein SpsA, Chain A"/>
    <property type="match status" value="1"/>
</dbReference>
<keyword evidence="3" id="KW-1185">Reference proteome</keyword>
<evidence type="ECO:0000313" key="2">
    <source>
        <dbReference type="EMBL" id="MBB5320258.1"/>
    </source>
</evidence>
<reference evidence="2 3" key="1">
    <citation type="submission" date="2020-08" db="EMBL/GenBank/DDBJ databases">
        <title>Genomic Encyclopedia of Type Strains, Phase IV (KMG-IV): sequencing the most valuable type-strain genomes for metagenomic binning, comparative biology and taxonomic classification.</title>
        <authorList>
            <person name="Goeker M."/>
        </authorList>
    </citation>
    <scope>NUCLEOTIDE SEQUENCE [LARGE SCALE GENOMIC DNA]</scope>
    <source>
        <strain evidence="2 3">DSM 22359</strain>
    </source>
</reference>
<proteinExistence type="predicted"/>